<dbReference type="Gene3D" id="3.30.70.20">
    <property type="match status" value="1"/>
</dbReference>
<keyword evidence="3" id="KW-0560">Oxidoreductase</keyword>
<evidence type="ECO:0000259" key="6">
    <source>
        <dbReference type="PROSITE" id="PS51379"/>
    </source>
</evidence>
<keyword evidence="4" id="KW-0408">Iron</keyword>
<dbReference type="PANTHER" id="PTHR43687">
    <property type="entry name" value="ADENYLYLSULFATE REDUCTASE, BETA SUBUNIT"/>
    <property type="match status" value="1"/>
</dbReference>
<dbReference type="InterPro" id="IPR017900">
    <property type="entry name" value="4Fe4S_Fe_S_CS"/>
</dbReference>
<feature type="domain" description="4Fe-4S ferredoxin-type" evidence="6">
    <location>
        <begin position="473"/>
        <end position="502"/>
    </location>
</feature>
<keyword evidence="1" id="KW-0004">4Fe-4S</keyword>
<proteinExistence type="predicted"/>
<dbReference type="Pfam" id="PF02662">
    <property type="entry name" value="FlpD"/>
    <property type="match status" value="1"/>
</dbReference>
<evidence type="ECO:0000256" key="3">
    <source>
        <dbReference type="ARBA" id="ARBA00023002"/>
    </source>
</evidence>
<gene>
    <name evidence="7" type="ORF">ENV52_12755</name>
</gene>
<protein>
    <submittedName>
        <fullName evidence="7">Hydrogenase iron-sulfur subunit</fullName>
    </submittedName>
</protein>
<dbReference type="SUPFAM" id="SSF51905">
    <property type="entry name" value="FAD/NAD(P)-binding domain"/>
    <property type="match status" value="1"/>
</dbReference>
<dbReference type="SUPFAM" id="SSF54862">
    <property type="entry name" value="4Fe-4S ferredoxins"/>
    <property type="match status" value="1"/>
</dbReference>
<dbReference type="PANTHER" id="PTHR43687:SF1">
    <property type="entry name" value="FERREDOXIN III"/>
    <property type="match status" value="1"/>
</dbReference>
<reference evidence="7" key="1">
    <citation type="journal article" date="2020" name="mSystems">
        <title>Genome- and Community-Level Interaction Insights into Carbon Utilization and Element Cycling Functions of Hydrothermarchaeota in Hydrothermal Sediment.</title>
        <authorList>
            <person name="Zhou Z."/>
            <person name="Liu Y."/>
            <person name="Xu W."/>
            <person name="Pan J."/>
            <person name="Luo Z.H."/>
            <person name="Li M."/>
        </authorList>
    </citation>
    <scope>NUCLEOTIDE SEQUENCE [LARGE SCALE GENOMIC DNA]</scope>
    <source>
        <strain evidence="7">SpSt-767</strain>
    </source>
</reference>
<evidence type="ECO:0000256" key="1">
    <source>
        <dbReference type="ARBA" id="ARBA00022485"/>
    </source>
</evidence>
<dbReference type="AlphaFoldDB" id="A0A7V6A5C8"/>
<keyword evidence="2" id="KW-0479">Metal-binding</keyword>
<accession>A0A7V6A5C8</accession>
<evidence type="ECO:0000313" key="7">
    <source>
        <dbReference type="EMBL" id="HHS30557.1"/>
    </source>
</evidence>
<feature type="domain" description="4Fe-4S ferredoxin-type" evidence="6">
    <location>
        <begin position="503"/>
        <end position="530"/>
    </location>
</feature>
<dbReference type="InterPro" id="IPR003813">
    <property type="entry name" value="MvhD/FlpD"/>
</dbReference>
<dbReference type="GO" id="GO:0046872">
    <property type="term" value="F:metal ion binding"/>
    <property type="evidence" value="ECO:0007669"/>
    <property type="project" value="UniProtKB-KW"/>
</dbReference>
<keyword evidence="5" id="KW-0411">Iron-sulfur</keyword>
<sequence>MSIIKEVNIILAHGPELSAGGLDYYQLGLWAASLHNCRVLALDPTLPPDELIGRLRAFLLPGKEHRVLLAALEPLRRAQRIIRLLLDEMGINPEFLTVLDLQEALGYLTPQACSLKAQHLIRLAAAMNSRAEPILSLEVPVSTRVLVWGDSFAALKAAVELARLEYSVCMAFPGAGLSPLVPGAAVNQSPEAELLRLLDEARSQAGIRLLPQASLLGVEGAAGDFQVKLATPEGFLNETVGAIILAPELRLMPGDLPAPAHPRLMTLTGLEEILVTPEEVQALRESETASLRVAFLGGDSSPAALRRTLAAVNRLLSLEESQVLLFVRDAKVGAPGLEAALEEAAGAGLIVFKVPALPAVAIVADRPHLTFFDPVMRTEEAWRCDLAILEEGYAPAAGNDELAAHLGLFAGPGGFLQGDNVRNLPVITNRRGIYAAGPGRGVVELDQALAEAEVAVLEVEQLLRRGKASALQGRAVVDRGRCVLCLTCYRLCPHGAISWDNRAIINELACQACGVCASQCPNEAIQIRNFTDDQVVAALETVDPRLTPKIIAFLCKNSAWEAYQAALKMHSTILPLGFTPLRMPCAGKIDIDYLLKAFTFGADGVLVLGCHPDNCKSQEGIRHARWRVEQTQTLLAEAGVDPQRLIYRSLAANAPQDFVAAVNHLLGLLETMKAA</sequence>
<dbReference type="InterPro" id="IPR017896">
    <property type="entry name" value="4Fe4S_Fe-S-bd"/>
</dbReference>
<dbReference type="GO" id="GO:0016491">
    <property type="term" value="F:oxidoreductase activity"/>
    <property type="evidence" value="ECO:0007669"/>
    <property type="project" value="UniProtKB-KW"/>
</dbReference>
<evidence type="ECO:0000256" key="5">
    <source>
        <dbReference type="ARBA" id="ARBA00023014"/>
    </source>
</evidence>
<dbReference type="InterPro" id="IPR050572">
    <property type="entry name" value="Fe-S_Ferredoxin"/>
</dbReference>
<comment type="caution">
    <text evidence="7">The sequence shown here is derived from an EMBL/GenBank/DDBJ whole genome shotgun (WGS) entry which is preliminary data.</text>
</comment>
<evidence type="ECO:0000256" key="2">
    <source>
        <dbReference type="ARBA" id="ARBA00022723"/>
    </source>
</evidence>
<dbReference type="Pfam" id="PF00037">
    <property type="entry name" value="Fer4"/>
    <property type="match status" value="2"/>
</dbReference>
<dbReference type="PROSITE" id="PS00198">
    <property type="entry name" value="4FE4S_FER_1"/>
    <property type="match status" value="2"/>
</dbReference>
<evidence type="ECO:0000256" key="4">
    <source>
        <dbReference type="ARBA" id="ARBA00023004"/>
    </source>
</evidence>
<organism evidence="7">
    <name type="scientific">Desulfobacca acetoxidans</name>
    <dbReference type="NCBI Taxonomy" id="60893"/>
    <lineage>
        <taxon>Bacteria</taxon>
        <taxon>Pseudomonadati</taxon>
        <taxon>Thermodesulfobacteriota</taxon>
        <taxon>Desulfobaccia</taxon>
        <taxon>Desulfobaccales</taxon>
        <taxon>Desulfobaccaceae</taxon>
        <taxon>Desulfobacca</taxon>
    </lineage>
</organism>
<dbReference type="PROSITE" id="PS51379">
    <property type="entry name" value="4FE4S_FER_2"/>
    <property type="match status" value="2"/>
</dbReference>
<dbReference type="EMBL" id="DTGR01000200">
    <property type="protein sequence ID" value="HHS30557.1"/>
    <property type="molecule type" value="Genomic_DNA"/>
</dbReference>
<dbReference type="InterPro" id="IPR036188">
    <property type="entry name" value="FAD/NAD-bd_sf"/>
</dbReference>
<dbReference type="GO" id="GO:0051539">
    <property type="term" value="F:4 iron, 4 sulfur cluster binding"/>
    <property type="evidence" value="ECO:0007669"/>
    <property type="project" value="UniProtKB-KW"/>
</dbReference>
<name>A0A7V6A5C8_9BACT</name>